<comment type="similarity">
    <text evidence="7 10">Belongs to the QueC family.</text>
</comment>
<feature type="region of interest" description="Disordered" evidence="11">
    <location>
        <begin position="76"/>
        <end position="98"/>
    </location>
</feature>
<dbReference type="EC" id="6.3.4.20" evidence="8 10"/>
<gene>
    <name evidence="10 12" type="primary">queC</name>
    <name evidence="12" type="ORF">GCM10012285_33190</name>
</gene>
<evidence type="ECO:0000313" key="12">
    <source>
        <dbReference type="EMBL" id="GGN47449.1"/>
    </source>
</evidence>
<feature type="binding site" evidence="10">
    <location>
        <begin position="8"/>
        <end position="18"/>
    </location>
    <ligand>
        <name>ATP</name>
        <dbReference type="ChEBI" id="CHEBI:30616"/>
    </ligand>
</feature>
<dbReference type="PANTHER" id="PTHR42914">
    <property type="entry name" value="7-CYANO-7-DEAZAGUANINE SYNTHASE"/>
    <property type="match status" value="1"/>
</dbReference>
<dbReference type="Gene3D" id="3.40.50.620">
    <property type="entry name" value="HUPs"/>
    <property type="match status" value="1"/>
</dbReference>
<comment type="pathway">
    <text evidence="1 10">Purine metabolism; 7-cyano-7-deazaguanine biosynthesis.</text>
</comment>
<feature type="binding site" evidence="10">
    <location>
        <position position="207"/>
    </location>
    <ligand>
        <name>Zn(2+)</name>
        <dbReference type="ChEBI" id="CHEBI:29105"/>
    </ligand>
</feature>
<dbReference type="EMBL" id="BMND01000012">
    <property type="protein sequence ID" value="GGN47449.1"/>
    <property type="molecule type" value="Genomic_DNA"/>
</dbReference>
<dbReference type="RefSeq" id="WP_189098756.1">
    <property type="nucleotide sequence ID" value="NZ_BMND01000012.1"/>
</dbReference>
<dbReference type="InterPro" id="IPR014729">
    <property type="entry name" value="Rossmann-like_a/b/a_fold"/>
</dbReference>
<feature type="binding site" evidence="10">
    <location>
        <position position="201"/>
    </location>
    <ligand>
        <name>Zn(2+)</name>
        <dbReference type="ChEBI" id="CHEBI:29105"/>
    </ligand>
</feature>
<keyword evidence="4 10" id="KW-0547">Nucleotide-binding</keyword>
<comment type="caution">
    <text evidence="12">The sequence shown here is derived from an EMBL/GenBank/DDBJ whole genome shotgun (WGS) entry which is preliminary data.</text>
</comment>
<evidence type="ECO:0000256" key="4">
    <source>
        <dbReference type="ARBA" id="ARBA00022741"/>
    </source>
</evidence>
<feature type="compositionally biased region" description="Basic and acidic residues" evidence="11">
    <location>
        <begin position="81"/>
        <end position="91"/>
    </location>
</feature>
<keyword evidence="3 10" id="KW-0479">Metal-binding</keyword>
<feature type="binding site" evidence="10">
    <location>
        <position position="204"/>
    </location>
    <ligand>
        <name>Zn(2+)</name>
        <dbReference type="ChEBI" id="CHEBI:29105"/>
    </ligand>
</feature>
<dbReference type="InterPro" id="IPR018317">
    <property type="entry name" value="QueC"/>
</dbReference>
<evidence type="ECO:0000256" key="8">
    <source>
        <dbReference type="ARBA" id="ARBA00039149"/>
    </source>
</evidence>
<keyword evidence="2 10" id="KW-0436">Ligase</keyword>
<keyword evidence="10" id="KW-0671">Queuosine biosynthesis</keyword>
<evidence type="ECO:0000256" key="1">
    <source>
        <dbReference type="ARBA" id="ARBA00005061"/>
    </source>
</evidence>
<dbReference type="GeneID" id="301549062"/>
<sequence>MPKTVAIVSGGLDSVTMAYHLRAQGHTLHLLSVNYGQRHLVEHEFAAKAAGALGASHDIVDLSPVGRLLSGSSLTDPAVDVPDHKKPDHADGASGTSPNVVPNRNALLLSVAFAVAVAQQAEAVAVGVVDDLQAAPDSNAAFIDSFLAMERIATRGYAHPDLNLTAPLVRLRKSDVVSLGEELGVPWTDTWSCFRGGTLQCGRCAACTERQEAFRDAGVTDPTTYRTSDSKELP</sequence>
<dbReference type="Pfam" id="PF06508">
    <property type="entry name" value="QueC"/>
    <property type="match status" value="1"/>
</dbReference>
<keyword evidence="13" id="KW-1185">Reference proteome</keyword>
<evidence type="ECO:0000256" key="7">
    <source>
        <dbReference type="ARBA" id="ARBA00037993"/>
    </source>
</evidence>
<name>A0ABQ2JLC6_9ACTN</name>
<feature type="binding site" evidence="10">
    <location>
        <position position="193"/>
    </location>
    <ligand>
        <name>Zn(2+)</name>
        <dbReference type="ChEBI" id="CHEBI:29105"/>
    </ligand>
</feature>
<accession>A0ABQ2JLC6</accession>
<dbReference type="Proteomes" id="UP000600080">
    <property type="component" value="Unassembled WGS sequence"/>
</dbReference>
<comment type="cofactor">
    <cofactor evidence="10">
        <name>Zn(2+)</name>
        <dbReference type="ChEBI" id="CHEBI:29105"/>
    </cofactor>
    <text evidence="10">Binds 1 zinc ion per subunit.</text>
</comment>
<reference evidence="13" key="1">
    <citation type="journal article" date="2019" name="Int. J. Syst. Evol. Microbiol.">
        <title>The Global Catalogue of Microorganisms (GCM) 10K type strain sequencing project: providing services to taxonomists for standard genome sequencing and annotation.</title>
        <authorList>
            <consortium name="The Broad Institute Genomics Platform"/>
            <consortium name="The Broad Institute Genome Sequencing Center for Infectious Disease"/>
            <person name="Wu L."/>
            <person name="Ma J."/>
        </authorList>
    </citation>
    <scope>NUCLEOTIDE SEQUENCE [LARGE SCALE GENOMIC DNA]</scope>
    <source>
        <strain evidence="13">CGMCC 4.7323</strain>
    </source>
</reference>
<evidence type="ECO:0000256" key="5">
    <source>
        <dbReference type="ARBA" id="ARBA00022833"/>
    </source>
</evidence>
<comment type="catalytic activity">
    <reaction evidence="9 10">
        <text>7-carboxy-7-carbaguanine + NH4(+) + 2 ATP = 7-cyano-7-carbaguanine + 2 AMP + 2 diphosphate + 2 H(+)</text>
        <dbReference type="Rhea" id="RHEA:27982"/>
        <dbReference type="ChEBI" id="CHEBI:15378"/>
        <dbReference type="ChEBI" id="CHEBI:28938"/>
        <dbReference type="ChEBI" id="CHEBI:30616"/>
        <dbReference type="ChEBI" id="CHEBI:33019"/>
        <dbReference type="ChEBI" id="CHEBI:45075"/>
        <dbReference type="ChEBI" id="CHEBI:61036"/>
        <dbReference type="ChEBI" id="CHEBI:456215"/>
        <dbReference type="EC" id="6.3.4.20"/>
    </reaction>
</comment>
<evidence type="ECO:0000256" key="3">
    <source>
        <dbReference type="ARBA" id="ARBA00022723"/>
    </source>
</evidence>
<keyword evidence="5 10" id="KW-0862">Zinc</keyword>
<dbReference type="HAMAP" id="MF_01633">
    <property type="entry name" value="QueC"/>
    <property type="match status" value="1"/>
</dbReference>
<evidence type="ECO:0000256" key="6">
    <source>
        <dbReference type="ARBA" id="ARBA00022840"/>
    </source>
</evidence>
<dbReference type="CDD" id="cd01995">
    <property type="entry name" value="QueC-like"/>
    <property type="match status" value="1"/>
</dbReference>
<keyword evidence="6 10" id="KW-0067">ATP-binding</keyword>
<evidence type="ECO:0000256" key="9">
    <source>
        <dbReference type="ARBA" id="ARBA00047890"/>
    </source>
</evidence>
<protein>
    <recommendedName>
        <fullName evidence="8 10">7-cyano-7-deazaguanine synthase</fullName>
        <ecNumber evidence="8 10">6.3.4.20</ecNumber>
    </recommendedName>
    <alternativeName>
        <fullName evidence="10">7-cyano-7-carbaguanine synthase</fullName>
    </alternativeName>
    <alternativeName>
        <fullName evidence="10">PreQ(0) synthase</fullName>
    </alternativeName>
    <alternativeName>
        <fullName evidence="10">Queuosine biosynthesis protein QueC</fullName>
    </alternativeName>
</protein>
<comment type="function">
    <text evidence="10">Catalyzes the ATP-dependent conversion of 7-carboxy-7-deazaguanine (CDG) to 7-cyano-7-deazaguanine (preQ(0)).</text>
</comment>
<dbReference type="PIRSF" id="PIRSF006293">
    <property type="entry name" value="ExsB"/>
    <property type="match status" value="1"/>
</dbReference>
<evidence type="ECO:0000256" key="2">
    <source>
        <dbReference type="ARBA" id="ARBA00022598"/>
    </source>
</evidence>
<evidence type="ECO:0000313" key="13">
    <source>
        <dbReference type="Proteomes" id="UP000600080"/>
    </source>
</evidence>
<proteinExistence type="inferred from homology"/>
<dbReference type="PANTHER" id="PTHR42914:SF1">
    <property type="entry name" value="7-CYANO-7-DEAZAGUANINE SYNTHASE"/>
    <property type="match status" value="1"/>
</dbReference>
<dbReference type="SUPFAM" id="SSF52402">
    <property type="entry name" value="Adenine nucleotide alpha hydrolases-like"/>
    <property type="match status" value="1"/>
</dbReference>
<evidence type="ECO:0000256" key="10">
    <source>
        <dbReference type="HAMAP-Rule" id="MF_01633"/>
    </source>
</evidence>
<organism evidence="12 13">
    <name type="scientific">Streptomyces kronopolitis</name>
    <dbReference type="NCBI Taxonomy" id="1612435"/>
    <lineage>
        <taxon>Bacteria</taxon>
        <taxon>Bacillati</taxon>
        <taxon>Actinomycetota</taxon>
        <taxon>Actinomycetes</taxon>
        <taxon>Kitasatosporales</taxon>
        <taxon>Streptomycetaceae</taxon>
        <taxon>Streptomyces</taxon>
    </lineage>
</organism>
<evidence type="ECO:0000256" key="11">
    <source>
        <dbReference type="SAM" id="MobiDB-lite"/>
    </source>
</evidence>